<name>A0A061JAG2_TRYRA</name>
<keyword evidence="5 7" id="KW-1133">Transmembrane helix</keyword>
<comment type="similarity">
    <text evidence="7">Belongs to the inorganic phosphate transporter (PiT) (TC 2.A.20) family.</text>
</comment>
<dbReference type="EMBL" id="AUPL01000347">
    <property type="protein sequence ID" value="ESL11894.1"/>
    <property type="molecule type" value="Genomic_DNA"/>
</dbReference>
<feature type="transmembrane region" description="Helical" evidence="7">
    <location>
        <begin position="53"/>
        <end position="72"/>
    </location>
</feature>
<dbReference type="PANTHER" id="PTHR11101">
    <property type="entry name" value="PHOSPHATE TRANSPORTER"/>
    <property type="match status" value="1"/>
</dbReference>
<evidence type="ECO:0000256" key="3">
    <source>
        <dbReference type="ARBA" id="ARBA00022592"/>
    </source>
</evidence>
<comment type="subcellular location">
    <subcellularLocation>
        <location evidence="1 7">Membrane</location>
        <topology evidence="1 7">Multi-pass membrane protein</topology>
    </subcellularLocation>
</comment>
<dbReference type="GO" id="GO:0035435">
    <property type="term" value="P:phosphate ion transmembrane transport"/>
    <property type="evidence" value="ECO:0007669"/>
    <property type="project" value="TreeGrafter"/>
</dbReference>
<keyword evidence="2 7" id="KW-0813">Transport</keyword>
<protein>
    <recommendedName>
        <fullName evidence="7">Phosphate transporter</fullName>
    </recommendedName>
</protein>
<keyword evidence="4 7" id="KW-0812">Transmembrane</keyword>
<evidence type="ECO:0000313" key="9">
    <source>
        <dbReference type="Proteomes" id="UP000031737"/>
    </source>
</evidence>
<reference evidence="8 9" key="1">
    <citation type="submission" date="2013-07" db="EMBL/GenBank/DDBJ databases">
        <authorList>
            <person name="Stoco P.H."/>
            <person name="Wagner G."/>
            <person name="Gerber A."/>
            <person name="Zaha A."/>
            <person name="Thompson C."/>
            <person name="Bartholomeu D.C."/>
            <person name="Luckemeyer D.D."/>
            <person name="Bahia D."/>
            <person name="Loreto E."/>
            <person name="Prestes E.B."/>
            <person name="Lima F.M."/>
            <person name="Rodrigues-Luiz G."/>
            <person name="Vallejo G.A."/>
            <person name="Filho J.F."/>
            <person name="Monteiro K.M."/>
            <person name="Tyler K.M."/>
            <person name="de Almeida L.G."/>
            <person name="Ortiz M.F."/>
            <person name="Siervo M.A."/>
            <person name="de Moraes M.H."/>
            <person name="Cunha O.L."/>
            <person name="Mendonca-Neto R."/>
            <person name="Silva R."/>
            <person name="Teixeira S.M."/>
            <person name="Murta S.M."/>
            <person name="Sincero T.C."/>
            <person name="Mendes T.A."/>
            <person name="Urmenyi T.P."/>
            <person name="Silva V.G."/>
            <person name="da Rocha W.D."/>
            <person name="Andersson B."/>
            <person name="Romanha A.J."/>
            <person name="Steindel M."/>
            <person name="de Vasconcelos A.T."/>
            <person name="Grisard E.C."/>
        </authorList>
    </citation>
    <scope>NUCLEOTIDE SEQUENCE [LARGE SCALE GENOMIC DNA]</scope>
    <source>
        <strain evidence="8 9">SC58</strain>
    </source>
</reference>
<comment type="function">
    <text evidence="7">Sodium-phosphate symporter.</text>
</comment>
<gene>
    <name evidence="8" type="ORF">TRSC58_00347</name>
</gene>
<dbReference type="Pfam" id="PF01384">
    <property type="entry name" value="PHO4"/>
    <property type="match status" value="1"/>
</dbReference>
<keyword evidence="3 7" id="KW-0592">Phosphate transport</keyword>
<keyword evidence="9" id="KW-1185">Reference proteome</keyword>
<feature type="transmembrane region" description="Helical" evidence="7">
    <location>
        <begin position="122"/>
        <end position="142"/>
    </location>
</feature>
<evidence type="ECO:0000313" key="8">
    <source>
        <dbReference type="EMBL" id="ESL11894.1"/>
    </source>
</evidence>
<evidence type="ECO:0000256" key="6">
    <source>
        <dbReference type="ARBA" id="ARBA00023136"/>
    </source>
</evidence>
<feature type="transmembrane region" description="Helical" evidence="7">
    <location>
        <begin position="228"/>
        <end position="247"/>
    </location>
</feature>
<feature type="transmembrane region" description="Helical" evidence="7">
    <location>
        <begin position="92"/>
        <end position="110"/>
    </location>
</feature>
<feature type="transmembrane region" description="Helical" evidence="7">
    <location>
        <begin position="154"/>
        <end position="172"/>
    </location>
</feature>
<feature type="transmembrane region" description="Helical" evidence="7">
    <location>
        <begin position="521"/>
        <end position="539"/>
    </location>
</feature>
<dbReference type="AlphaFoldDB" id="A0A061JAG2"/>
<feature type="transmembrane region" description="Helical" evidence="7">
    <location>
        <begin position="434"/>
        <end position="467"/>
    </location>
</feature>
<organism evidence="8 9">
    <name type="scientific">Trypanosoma rangeli SC58</name>
    <dbReference type="NCBI Taxonomy" id="429131"/>
    <lineage>
        <taxon>Eukaryota</taxon>
        <taxon>Discoba</taxon>
        <taxon>Euglenozoa</taxon>
        <taxon>Kinetoplastea</taxon>
        <taxon>Metakinetoplastina</taxon>
        <taxon>Trypanosomatida</taxon>
        <taxon>Trypanosomatidae</taxon>
        <taxon>Trypanosoma</taxon>
        <taxon>Herpetosoma</taxon>
    </lineage>
</organism>
<keyword evidence="6 7" id="KW-0472">Membrane</keyword>
<feature type="transmembrane region" description="Helical" evidence="7">
    <location>
        <begin position="12"/>
        <end position="32"/>
    </location>
</feature>
<evidence type="ECO:0000256" key="1">
    <source>
        <dbReference type="ARBA" id="ARBA00004141"/>
    </source>
</evidence>
<dbReference type="OrthoDB" id="260807at2759"/>
<feature type="transmembrane region" description="Helical" evidence="7">
    <location>
        <begin position="479"/>
        <end position="500"/>
    </location>
</feature>
<dbReference type="Proteomes" id="UP000031737">
    <property type="component" value="Unassembled WGS sequence"/>
</dbReference>
<feature type="transmembrane region" description="Helical" evidence="7">
    <location>
        <begin position="184"/>
        <end position="208"/>
    </location>
</feature>
<feature type="transmembrane region" description="Helical" evidence="7">
    <location>
        <begin position="576"/>
        <end position="599"/>
    </location>
</feature>
<evidence type="ECO:0000256" key="4">
    <source>
        <dbReference type="ARBA" id="ARBA00022692"/>
    </source>
</evidence>
<evidence type="ECO:0000256" key="7">
    <source>
        <dbReference type="RuleBase" id="RU363058"/>
    </source>
</evidence>
<dbReference type="GO" id="GO:0005315">
    <property type="term" value="F:phosphate transmembrane transporter activity"/>
    <property type="evidence" value="ECO:0007669"/>
    <property type="project" value="InterPro"/>
</dbReference>
<sequence length="600" mass="63684">MHGTCSLPLNRSLPLVCICSLFSFLCGVGIGANDLSANFAMVVGSGSLNMRQAVVYCTVFELLGAAFMGGRVSGTIRKGIVDPGFFTVNEDMVLIGMTCASFAAALWLYLSTVFGLPVSITHTVVGSIIGFAIFSSGSFQYIQLRGVVKIVVSWLLAPLAAVAVTAGVFYVLRKYVLRVKGRSFQNALWMLPYCLGFSLLIDLMFVVIEQPPVLTVTLARFVPIAVQYLIFLAVILVACYVASSLLFPRLAEEAWEVNSFVWESEKLCTEAVTRPAADVAEAEAGDELPQACSFALPQHERAAFDTYAVQPGGKVPLPQRVTALLHGSGSFFLSTVDSDNVELLPRQSVRAAPVGRCASHVDFPLKKGELETLSSTFSASYGTALHAEDATGGLSHVVGLDDGFMEEDWGIDHPMQPINFRGLLLKPFNPRAEYLFTALQVVAGSMSSFVHGAVAGANATAAFVILYDTFAVSELGEQPLGSSWAVLPAMLGIAIGMFTLGARLMKTVGMELVTVTPARGWCIQVGGTLVTMVLTGIGIPVSLSQAQVGAAIGCGLLDARSKGVEWGVAVKIVCGWGVTIAISAATTGASMWLLAYFYCA</sequence>
<dbReference type="InterPro" id="IPR001204">
    <property type="entry name" value="Phos_transporter"/>
</dbReference>
<comment type="caution">
    <text evidence="8">The sequence shown here is derived from an EMBL/GenBank/DDBJ whole genome shotgun (WGS) entry which is preliminary data.</text>
</comment>
<dbReference type="VEuPathDB" id="TriTrypDB:TRSC58_00347"/>
<evidence type="ECO:0000256" key="2">
    <source>
        <dbReference type="ARBA" id="ARBA00022448"/>
    </source>
</evidence>
<dbReference type="GO" id="GO:0016020">
    <property type="term" value="C:membrane"/>
    <property type="evidence" value="ECO:0007669"/>
    <property type="project" value="UniProtKB-SubCell"/>
</dbReference>
<dbReference type="PANTHER" id="PTHR11101:SF80">
    <property type="entry name" value="PHOSPHATE TRANSPORTER"/>
    <property type="match status" value="1"/>
</dbReference>
<evidence type="ECO:0000256" key="5">
    <source>
        <dbReference type="ARBA" id="ARBA00022989"/>
    </source>
</evidence>
<proteinExistence type="inferred from homology"/>
<accession>A0A061JAG2</accession>